<organism evidence="6 7">
    <name type="scientific">Actinacidiphila acididurans</name>
    <dbReference type="NCBI Taxonomy" id="2784346"/>
    <lineage>
        <taxon>Bacteria</taxon>
        <taxon>Bacillati</taxon>
        <taxon>Actinomycetota</taxon>
        <taxon>Actinomycetes</taxon>
        <taxon>Kitasatosporales</taxon>
        <taxon>Streptomycetaceae</taxon>
        <taxon>Actinacidiphila</taxon>
    </lineage>
</organism>
<dbReference type="InterPro" id="IPR009057">
    <property type="entry name" value="Homeodomain-like_sf"/>
</dbReference>
<keyword evidence="3" id="KW-0804">Transcription</keyword>
<dbReference type="PRINTS" id="PR00455">
    <property type="entry name" value="HTHTETR"/>
</dbReference>
<keyword evidence="1" id="KW-0805">Transcription regulation</keyword>
<accession>A0ABS2TTE4</accession>
<gene>
    <name evidence="6" type="ORF">ITX44_18980</name>
</gene>
<evidence type="ECO:0000256" key="3">
    <source>
        <dbReference type="ARBA" id="ARBA00023163"/>
    </source>
</evidence>
<evidence type="ECO:0000256" key="4">
    <source>
        <dbReference type="PROSITE-ProRule" id="PRU00335"/>
    </source>
</evidence>
<dbReference type="SUPFAM" id="SSF46689">
    <property type="entry name" value="Homeodomain-like"/>
    <property type="match status" value="1"/>
</dbReference>
<sequence length="212" mass="22954">MAPDAPRRPYDSSRRQNAARHNRAAMVAACRELLFAEGYRACTVRAVAERAGVSPETVYKVFGGKTGLVKALWDTTLAGDDEPLAMSERPQLKLVRQTGDVPAKLRLYAQFVRGVHERLAPLFALLTEAGGEVAEVLAVSERERLTGVTAFVGHLADAGVLRPGSDTARLADACWALTGPQLFTLLTADRGWDADAYESWLADMLTTVLTSP</sequence>
<feature type="domain" description="HTH tetR-type" evidence="5">
    <location>
        <begin position="20"/>
        <end position="80"/>
    </location>
</feature>
<evidence type="ECO:0000256" key="2">
    <source>
        <dbReference type="ARBA" id="ARBA00023125"/>
    </source>
</evidence>
<proteinExistence type="predicted"/>
<evidence type="ECO:0000256" key="1">
    <source>
        <dbReference type="ARBA" id="ARBA00023015"/>
    </source>
</evidence>
<dbReference type="InterPro" id="IPR001647">
    <property type="entry name" value="HTH_TetR"/>
</dbReference>
<comment type="caution">
    <text evidence="6">The sequence shown here is derived from an EMBL/GenBank/DDBJ whole genome shotgun (WGS) entry which is preliminary data.</text>
</comment>
<dbReference type="EMBL" id="JADKYB010000009">
    <property type="protein sequence ID" value="MBM9506601.1"/>
    <property type="molecule type" value="Genomic_DNA"/>
</dbReference>
<dbReference type="Gene3D" id="1.10.357.10">
    <property type="entry name" value="Tetracycline Repressor, domain 2"/>
    <property type="match status" value="1"/>
</dbReference>
<dbReference type="PROSITE" id="PS50977">
    <property type="entry name" value="HTH_TETR_2"/>
    <property type="match status" value="1"/>
</dbReference>
<name>A0ABS2TTE4_9ACTN</name>
<feature type="DNA-binding region" description="H-T-H motif" evidence="4">
    <location>
        <begin position="43"/>
        <end position="62"/>
    </location>
</feature>
<dbReference type="Proteomes" id="UP000749040">
    <property type="component" value="Unassembled WGS sequence"/>
</dbReference>
<protein>
    <submittedName>
        <fullName evidence="6">TetR/AcrR family transcriptional regulator</fullName>
    </submittedName>
</protein>
<dbReference type="PANTHER" id="PTHR30055">
    <property type="entry name" value="HTH-TYPE TRANSCRIPTIONAL REGULATOR RUTR"/>
    <property type="match status" value="1"/>
</dbReference>
<dbReference type="InterPro" id="IPR036271">
    <property type="entry name" value="Tet_transcr_reg_TetR-rel_C_sf"/>
</dbReference>
<dbReference type="InterPro" id="IPR050109">
    <property type="entry name" value="HTH-type_TetR-like_transc_reg"/>
</dbReference>
<dbReference type="PANTHER" id="PTHR30055:SF234">
    <property type="entry name" value="HTH-TYPE TRANSCRIPTIONAL REGULATOR BETI"/>
    <property type="match status" value="1"/>
</dbReference>
<dbReference type="SUPFAM" id="SSF48498">
    <property type="entry name" value="Tetracyclin repressor-like, C-terminal domain"/>
    <property type="match status" value="1"/>
</dbReference>
<keyword evidence="2 4" id="KW-0238">DNA-binding</keyword>
<keyword evidence="7" id="KW-1185">Reference proteome</keyword>
<evidence type="ECO:0000313" key="7">
    <source>
        <dbReference type="Proteomes" id="UP000749040"/>
    </source>
</evidence>
<evidence type="ECO:0000259" key="5">
    <source>
        <dbReference type="PROSITE" id="PS50977"/>
    </source>
</evidence>
<dbReference type="RefSeq" id="WP_205358456.1">
    <property type="nucleotide sequence ID" value="NZ_JADKYB010000009.1"/>
</dbReference>
<evidence type="ECO:0000313" key="6">
    <source>
        <dbReference type="EMBL" id="MBM9506601.1"/>
    </source>
</evidence>
<dbReference type="Pfam" id="PF00440">
    <property type="entry name" value="TetR_N"/>
    <property type="match status" value="1"/>
</dbReference>
<reference evidence="6 7" key="1">
    <citation type="submission" date="2021-01" db="EMBL/GenBank/DDBJ databases">
        <title>Streptomyces acididurans sp. nov., isolated from a peat swamp forest soil.</title>
        <authorList>
            <person name="Chantavorakit T."/>
            <person name="Duangmal K."/>
        </authorList>
    </citation>
    <scope>NUCLEOTIDE SEQUENCE [LARGE SCALE GENOMIC DNA]</scope>
    <source>
        <strain evidence="6 7">KK5PA1</strain>
    </source>
</reference>